<evidence type="ECO:0000313" key="5">
    <source>
        <dbReference type="Proteomes" id="UP001410394"/>
    </source>
</evidence>
<dbReference type="Proteomes" id="UP001410394">
    <property type="component" value="Unassembled WGS sequence"/>
</dbReference>
<dbReference type="EMBL" id="JBDIVE010000018">
    <property type="protein sequence ID" value="MEN3070681.1"/>
    <property type="molecule type" value="Genomic_DNA"/>
</dbReference>
<accession>A0ABU9Z402</accession>
<evidence type="ECO:0000256" key="2">
    <source>
        <dbReference type="ARBA" id="ARBA00023315"/>
    </source>
</evidence>
<dbReference type="Gene3D" id="3.40.630.30">
    <property type="match status" value="1"/>
</dbReference>
<reference evidence="4 5" key="1">
    <citation type="journal article" date="2018" name="Int. J. Syst. Evol. Microbiol.">
        <title>Uliginosibacterium sediminicola sp. nov., isolated from freshwater sediment.</title>
        <authorList>
            <person name="Hwang W.M."/>
            <person name="Kim S.M."/>
            <person name="Kang K."/>
            <person name="Ahn T.Y."/>
        </authorList>
    </citation>
    <scope>NUCLEOTIDE SEQUENCE [LARGE SCALE GENOMIC DNA]</scope>
    <source>
        <strain evidence="4 5">M1-21</strain>
    </source>
</reference>
<comment type="caution">
    <text evidence="4">The sequence shown here is derived from an EMBL/GenBank/DDBJ whole genome shotgun (WGS) entry which is preliminary data.</text>
</comment>
<keyword evidence="2" id="KW-0012">Acyltransferase</keyword>
<dbReference type="SUPFAM" id="SSF55729">
    <property type="entry name" value="Acyl-CoA N-acyltransferases (Nat)"/>
    <property type="match status" value="1"/>
</dbReference>
<sequence length="146" mass="15681">MILRPASLEDAAVLLAWRNDAETRAASFSPDPVSHTAHLAWLKASLGNPQRRLWLAVEEGEVGGEVVGTVRADRAGEGWLLSWTIAPEHRGKGCGKRMLAAALADLQGPFLARIKPGNVASIRIAESLGFMRVGEVSDEALSFLRA</sequence>
<gene>
    <name evidence="4" type="ORF">ABDB84_19515</name>
</gene>
<evidence type="ECO:0000313" key="4">
    <source>
        <dbReference type="EMBL" id="MEN3070681.1"/>
    </source>
</evidence>
<dbReference type="PROSITE" id="PS51186">
    <property type="entry name" value="GNAT"/>
    <property type="match status" value="1"/>
</dbReference>
<organism evidence="4 5">
    <name type="scientific">Uliginosibacterium sediminicola</name>
    <dbReference type="NCBI Taxonomy" id="2024550"/>
    <lineage>
        <taxon>Bacteria</taxon>
        <taxon>Pseudomonadati</taxon>
        <taxon>Pseudomonadota</taxon>
        <taxon>Betaproteobacteria</taxon>
        <taxon>Rhodocyclales</taxon>
        <taxon>Zoogloeaceae</taxon>
        <taxon>Uliginosibacterium</taxon>
    </lineage>
</organism>
<feature type="domain" description="N-acetyltransferase" evidence="3">
    <location>
        <begin position="1"/>
        <end position="146"/>
    </location>
</feature>
<dbReference type="InterPro" id="IPR000182">
    <property type="entry name" value="GNAT_dom"/>
</dbReference>
<keyword evidence="5" id="KW-1185">Reference proteome</keyword>
<dbReference type="CDD" id="cd04301">
    <property type="entry name" value="NAT_SF"/>
    <property type="match status" value="1"/>
</dbReference>
<dbReference type="InterPro" id="IPR050832">
    <property type="entry name" value="Bact_Acetyltransf"/>
</dbReference>
<evidence type="ECO:0000256" key="1">
    <source>
        <dbReference type="ARBA" id="ARBA00022679"/>
    </source>
</evidence>
<name>A0ABU9Z402_9RHOO</name>
<dbReference type="InterPro" id="IPR016181">
    <property type="entry name" value="Acyl_CoA_acyltransferase"/>
</dbReference>
<proteinExistence type="predicted"/>
<protein>
    <submittedName>
        <fullName evidence="4">GNAT family N-acetyltransferase</fullName>
    </submittedName>
</protein>
<dbReference type="PANTHER" id="PTHR43877">
    <property type="entry name" value="AMINOALKYLPHOSPHONATE N-ACETYLTRANSFERASE-RELATED-RELATED"/>
    <property type="match status" value="1"/>
</dbReference>
<dbReference type="Pfam" id="PF13302">
    <property type="entry name" value="Acetyltransf_3"/>
    <property type="match status" value="1"/>
</dbReference>
<keyword evidence="1" id="KW-0808">Transferase</keyword>
<evidence type="ECO:0000259" key="3">
    <source>
        <dbReference type="PROSITE" id="PS51186"/>
    </source>
</evidence>
<dbReference type="RefSeq" id="WP_345921460.1">
    <property type="nucleotide sequence ID" value="NZ_JBDIVE010000018.1"/>
</dbReference>